<evidence type="ECO:0000256" key="10">
    <source>
        <dbReference type="ARBA" id="ARBA00061104"/>
    </source>
</evidence>
<evidence type="ECO:0000256" key="9">
    <source>
        <dbReference type="ARBA" id="ARBA00023204"/>
    </source>
</evidence>
<comment type="similarity">
    <text evidence="11 13">In the C-terminal section; belongs to the helicase family. RecG subfamily.</text>
</comment>
<dbReference type="Pfam" id="PF00271">
    <property type="entry name" value="Helicase_C"/>
    <property type="match status" value="1"/>
</dbReference>
<reference evidence="16 17" key="1">
    <citation type="submission" date="2011-08" db="EMBL/GenBank/DDBJ databases">
        <title>The Genome Sequence of Eubacteriaceae bacterium CM5.</title>
        <authorList>
            <consortium name="The Broad Institute Genome Sequencing Platform"/>
            <person name="Earl A."/>
            <person name="Ward D."/>
            <person name="Feldgarden M."/>
            <person name="Gevers D."/>
            <person name="Sizova M."/>
            <person name="Hazen A."/>
            <person name="Epstein S."/>
            <person name="Young S.K."/>
            <person name="Zeng Q."/>
            <person name="Gargeya S."/>
            <person name="Fitzgerald M."/>
            <person name="Haas B."/>
            <person name="Abouelleil A."/>
            <person name="Alvarado L."/>
            <person name="Arachchi H.M."/>
            <person name="Berlin A."/>
            <person name="Brown A."/>
            <person name="Chapman S.B."/>
            <person name="Chen Z."/>
            <person name="Dunbar C."/>
            <person name="Freedman E."/>
            <person name="Gearin G."/>
            <person name="Gellesch M."/>
            <person name="Goldberg J."/>
            <person name="Griggs A."/>
            <person name="Gujja S."/>
            <person name="Heiman D."/>
            <person name="Howarth C."/>
            <person name="Larson L."/>
            <person name="Lui A."/>
            <person name="MacDonald P.J.P."/>
            <person name="Montmayeur A."/>
            <person name="Murphy C."/>
            <person name="Neiman D."/>
            <person name="Pearson M."/>
            <person name="Priest M."/>
            <person name="Roberts A."/>
            <person name="Saif S."/>
            <person name="Shea T."/>
            <person name="Shenoy N."/>
            <person name="Sisk P."/>
            <person name="Stolte C."/>
            <person name="Sykes S."/>
            <person name="Wortman J."/>
            <person name="Nusbaum C."/>
            <person name="Birren B."/>
        </authorList>
    </citation>
    <scope>NUCLEOTIDE SEQUENCE [LARGE SCALE GENOMIC DNA]</scope>
    <source>
        <strain evidence="16 17">CM5</strain>
    </source>
</reference>
<dbReference type="InterPro" id="IPR005118">
    <property type="entry name" value="TRCF_C"/>
</dbReference>
<dbReference type="GO" id="GO:0005737">
    <property type="term" value="C:cytoplasm"/>
    <property type="evidence" value="ECO:0007669"/>
    <property type="project" value="UniProtKB-SubCell"/>
</dbReference>
<dbReference type="EC" id="3.6.4.-" evidence="13"/>
<dbReference type="STRING" id="796937.HMPREF9630_00391"/>
<dbReference type="Gene3D" id="3.40.50.300">
    <property type="entry name" value="P-loop containing nucleotide triphosphate hydrolases"/>
    <property type="match status" value="2"/>
</dbReference>
<comment type="subcellular location">
    <subcellularLocation>
        <location evidence="1 13">Cytoplasm</location>
    </subcellularLocation>
</comment>
<keyword evidence="5 13" id="KW-0378">Hydrolase</keyword>
<dbReference type="GO" id="GO:0005524">
    <property type="term" value="F:ATP binding"/>
    <property type="evidence" value="ECO:0007669"/>
    <property type="project" value="UniProtKB-UniRule"/>
</dbReference>
<dbReference type="Gene3D" id="2.40.10.170">
    <property type="match status" value="1"/>
</dbReference>
<protein>
    <recommendedName>
        <fullName evidence="12 13">Transcription-repair-coupling factor</fullName>
        <shortName evidence="13">TRCF</shortName>
        <ecNumber evidence="13">3.6.4.-</ecNumber>
    </recommendedName>
</protein>
<feature type="domain" description="Helicase ATP-binding" evidence="14">
    <location>
        <begin position="629"/>
        <end position="790"/>
    </location>
</feature>
<dbReference type="SUPFAM" id="SSF143517">
    <property type="entry name" value="TRCF domain-like"/>
    <property type="match status" value="1"/>
</dbReference>
<organism evidence="16 17">
    <name type="scientific">Peptoanaerobacter stomatis</name>
    <dbReference type="NCBI Taxonomy" id="796937"/>
    <lineage>
        <taxon>Bacteria</taxon>
        <taxon>Bacillati</taxon>
        <taxon>Bacillota</taxon>
        <taxon>Clostridia</taxon>
        <taxon>Peptostreptococcales</taxon>
        <taxon>Filifactoraceae</taxon>
        <taxon>Peptoanaerobacter</taxon>
    </lineage>
</organism>
<dbReference type="InterPro" id="IPR014001">
    <property type="entry name" value="Helicase_ATP-bd"/>
</dbReference>
<keyword evidence="3 13" id="KW-0547">Nucleotide-binding</keyword>
<dbReference type="GO" id="GO:0016787">
    <property type="term" value="F:hydrolase activity"/>
    <property type="evidence" value="ECO:0007669"/>
    <property type="project" value="UniProtKB-KW"/>
</dbReference>
<dbReference type="PROSITE" id="PS51194">
    <property type="entry name" value="HELICASE_CTER"/>
    <property type="match status" value="1"/>
</dbReference>
<evidence type="ECO:0000256" key="4">
    <source>
        <dbReference type="ARBA" id="ARBA00022763"/>
    </source>
</evidence>
<name>G9XET3_9FIRM</name>
<evidence type="ECO:0000256" key="5">
    <source>
        <dbReference type="ARBA" id="ARBA00022801"/>
    </source>
</evidence>
<dbReference type="Pfam" id="PF02559">
    <property type="entry name" value="CarD_TRCF_RID"/>
    <property type="match status" value="1"/>
</dbReference>
<evidence type="ECO:0000259" key="15">
    <source>
        <dbReference type="PROSITE" id="PS51194"/>
    </source>
</evidence>
<dbReference type="HOGENOM" id="CLU_005122_1_3_9"/>
<dbReference type="NCBIfam" id="TIGR00580">
    <property type="entry name" value="mfd"/>
    <property type="match status" value="1"/>
</dbReference>
<dbReference type="InterPro" id="IPR037235">
    <property type="entry name" value="TRCF-like_C_D7"/>
</dbReference>
<evidence type="ECO:0000259" key="14">
    <source>
        <dbReference type="PROSITE" id="PS51192"/>
    </source>
</evidence>
<dbReference type="InterPro" id="IPR041471">
    <property type="entry name" value="UvrB_inter"/>
</dbReference>
<dbReference type="GO" id="GO:0006355">
    <property type="term" value="P:regulation of DNA-templated transcription"/>
    <property type="evidence" value="ECO:0007669"/>
    <property type="project" value="UniProtKB-UniRule"/>
</dbReference>
<keyword evidence="9 13" id="KW-0234">DNA repair</keyword>
<gene>
    <name evidence="13" type="primary">mfd</name>
    <name evidence="16" type="ORF">HMPREF9628_00511</name>
</gene>
<evidence type="ECO:0000313" key="17">
    <source>
        <dbReference type="Proteomes" id="UP000003379"/>
    </source>
</evidence>
<evidence type="ECO:0000313" key="16">
    <source>
        <dbReference type="EMBL" id="EHL17913.1"/>
    </source>
</evidence>
<evidence type="ECO:0000256" key="12">
    <source>
        <dbReference type="ARBA" id="ARBA00070128"/>
    </source>
</evidence>
<keyword evidence="6" id="KW-0347">Helicase</keyword>
<dbReference type="Gene3D" id="3.30.2060.10">
    <property type="entry name" value="Penicillin-binding protein 1b domain"/>
    <property type="match status" value="1"/>
</dbReference>
<dbReference type="InterPro" id="IPR027417">
    <property type="entry name" value="P-loop_NTPase"/>
</dbReference>
<dbReference type="InterPro" id="IPR001650">
    <property type="entry name" value="Helicase_C-like"/>
</dbReference>
<dbReference type="InterPro" id="IPR036101">
    <property type="entry name" value="CarD-like/TRCF_RID_sf"/>
</dbReference>
<dbReference type="CDD" id="cd17991">
    <property type="entry name" value="DEXHc_TRCF"/>
    <property type="match status" value="1"/>
</dbReference>
<dbReference type="HAMAP" id="MF_00969">
    <property type="entry name" value="TRCF"/>
    <property type="match status" value="1"/>
</dbReference>
<dbReference type="SMART" id="SM00487">
    <property type="entry name" value="DEXDc"/>
    <property type="match status" value="1"/>
</dbReference>
<keyword evidence="4 13" id="KW-0227">DNA damage</keyword>
<dbReference type="SMART" id="SM01058">
    <property type="entry name" value="CarD_TRCF"/>
    <property type="match status" value="1"/>
</dbReference>
<comment type="caution">
    <text evidence="16">The sequence shown here is derived from an EMBL/GenBank/DDBJ whole genome shotgun (WGS) entry which is preliminary data.</text>
</comment>
<dbReference type="FunFam" id="3.40.50.300:FF:000546">
    <property type="entry name" value="Transcription-repair-coupling factor"/>
    <property type="match status" value="1"/>
</dbReference>
<dbReference type="SMART" id="SM00982">
    <property type="entry name" value="TRCF"/>
    <property type="match status" value="1"/>
</dbReference>
<dbReference type="PANTHER" id="PTHR47964:SF1">
    <property type="entry name" value="ATP-DEPENDENT DNA HELICASE HOMOLOG RECG, CHLOROPLASTIC"/>
    <property type="match status" value="1"/>
</dbReference>
<evidence type="ECO:0000256" key="6">
    <source>
        <dbReference type="ARBA" id="ARBA00022806"/>
    </source>
</evidence>
<dbReference type="GO" id="GO:0003678">
    <property type="term" value="F:DNA helicase activity"/>
    <property type="evidence" value="ECO:0007669"/>
    <property type="project" value="TreeGrafter"/>
</dbReference>
<dbReference type="InterPro" id="IPR003711">
    <property type="entry name" value="CarD-like/TRCF_RID"/>
</dbReference>
<evidence type="ECO:0000256" key="2">
    <source>
        <dbReference type="ARBA" id="ARBA00022490"/>
    </source>
</evidence>
<keyword evidence="2 13" id="KW-0963">Cytoplasm</keyword>
<evidence type="ECO:0000256" key="3">
    <source>
        <dbReference type="ARBA" id="ARBA00022741"/>
    </source>
</evidence>
<dbReference type="PROSITE" id="PS51192">
    <property type="entry name" value="HELICASE_ATP_BIND_1"/>
    <property type="match status" value="1"/>
</dbReference>
<accession>G9XET3</accession>
<dbReference type="Pfam" id="PF00270">
    <property type="entry name" value="DEAD"/>
    <property type="match status" value="1"/>
</dbReference>
<feature type="domain" description="Helicase C-terminal" evidence="15">
    <location>
        <begin position="812"/>
        <end position="965"/>
    </location>
</feature>
<dbReference type="GO" id="GO:0000716">
    <property type="term" value="P:transcription-coupled nucleotide-excision repair, DNA damage recognition"/>
    <property type="evidence" value="ECO:0007669"/>
    <property type="project" value="UniProtKB-UniRule"/>
</dbReference>
<dbReference type="Gene3D" id="3.40.50.11180">
    <property type="match status" value="1"/>
</dbReference>
<dbReference type="Pfam" id="PF03461">
    <property type="entry name" value="TRCF"/>
    <property type="match status" value="1"/>
</dbReference>
<dbReference type="Pfam" id="PF17757">
    <property type="entry name" value="UvrB_inter"/>
    <property type="match status" value="1"/>
</dbReference>
<dbReference type="GO" id="GO:0003684">
    <property type="term" value="F:damaged DNA binding"/>
    <property type="evidence" value="ECO:0007669"/>
    <property type="project" value="InterPro"/>
</dbReference>
<dbReference type="Proteomes" id="UP000003379">
    <property type="component" value="Unassembled WGS sequence"/>
</dbReference>
<dbReference type="PANTHER" id="PTHR47964">
    <property type="entry name" value="ATP-DEPENDENT DNA HELICASE HOMOLOG RECG, CHLOROPLASTIC"/>
    <property type="match status" value="1"/>
</dbReference>
<dbReference type="Gene3D" id="3.90.1150.50">
    <property type="entry name" value="Transcription-repair-coupling factor, D7 domain"/>
    <property type="match status" value="1"/>
</dbReference>
<keyword evidence="8 13" id="KW-0238">DNA-binding</keyword>
<dbReference type="InterPro" id="IPR047112">
    <property type="entry name" value="RecG/Mfd"/>
</dbReference>
<dbReference type="AlphaFoldDB" id="G9XET3"/>
<comment type="function">
    <text evidence="13">Couples transcription and DNA repair by recognizing RNA polymerase (RNAP) stalled at DNA lesions. Mediates ATP-dependent release of RNAP and its truncated transcript from the DNA, and recruitment of nucleotide excision repair machinery to the damaged site.</text>
</comment>
<dbReference type="InterPro" id="IPR011545">
    <property type="entry name" value="DEAD/DEAH_box_helicase_dom"/>
</dbReference>
<dbReference type="SUPFAM" id="SSF52540">
    <property type="entry name" value="P-loop containing nucleoside triphosphate hydrolases"/>
    <property type="match status" value="4"/>
</dbReference>
<sequence>MDKFLNYLSETDEFIQMDRAISERNTPILLNGISTESIPFFLDYIYSAHKQKVIFITPSDIAAQDIYRELLRYNSSKIIILQSDELKFYQIDAINRDNEFQRISCLKKIYDNDYDILILSIASLLRKYMPKKYYEKNIIDIKLSSNIDIYELTKKLVIAGYDRVRKIESKGQFSLRGSIIDIFPPDFSNPVRIEFFDDEVDSIRIFDLYSQVSIDKEEKVIIIPAREYIYPENIDKSLKNIENLLKDNTSEDIRIDIEKIQSKTYFKGLEKYIGFLYEEKDLSILQFIDKNCNIVLSEPNRVFEKIDNIYYEFFENYKSSLERGFALKGQDNIFIDKDSIMQKIYDYKLILTSEVTGNIKKIKTKAIFNFDVQSAPKYRGDINQLIVDINTYKDRKYKIVILLQEEKVIKNIISELESSDISVKYINSDKFDIESSDVFILKDNKTQGLILKKANFVFITNNDIFFRLSKLSTPRKRKNIKSERLKGFADLKKGDIVVHEVYGIGKFIGIEQKENDGIKKDYIKVSYKGGDFIYVPISQMDRVQRYIGNASDRISLTQLGSNQWKKQKQKAKKAVDEIAKYLIELYAERENQKGYAFSKDTVWQREFEALFPFEETQDQLKSIKDIKRDMENIRPMDRLICGDVGYGKTEVALRGIFKACMDQKQVAFLVPTTILAQQHYKTLSDRFENYPINVDVLSRFKTKKEQEITIEKVKNGEVDVIIGTHRLLSKDVEFKDIGMLVIDEEQRFGVKHKEKIKQIKSNIDVLTLTATPIPRTLNMSLSGIRDMSVLEEPPNDRYPIITYVTEAREGIILDAIEREIARNGQVFFVYNSVENIDKMYNFIQKLVPSARIAIAHGQMSAIALEDIMMDYLEKKYDVLLCTTIIETGMDISNANTIIVYNADKMGLSQLYQLRGRVGRSSRQAYAYLMYEKDKVLTEIAQKRLKAIREFTEFGSGFRVAMMDLEIRGSGNILGEVQHGHIEEVGYDLYIKMLNDSFNRLKGKTVEEKVSTEVYLNVNAYIPDNYIEDEIQKIEIYKKIASINSKEDYFDIQAEIEDRFSNIPQEVENLLKISSIRSLGEKIGIEKISQKNRTIVYESANDKLMQNLKTVKEDQMLKEIIEFMKALL</sequence>
<proteinExistence type="inferred from homology"/>
<evidence type="ECO:0000256" key="1">
    <source>
        <dbReference type="ARBA" id="ARBA00004496"/>
    </source>
</evidence>
<evidence type="ECO:0000256" key="8">
    <source>
        <dbReference type="ARBA" id="ARBA00023125"/>
    </source>
</evidence>
<evidence type="ECO:0000256" key="11">
    <source>
        <dbReference type="ARBA" id="ARBA00061399"/>
    </source>
</evidence>
<keyword evidence="7 13" id="KW-0067">ATP-binding</keyword>
<dbReference type="SMART" id="SM00490">
    <property type="entry name" value="HELICc"/>
    <property type="match status" value="1"/>
</dbReference>
<evidence type="ECO:0000256" key="13">
    <source>
        <dbReference type="HAMAP-Rule" id="MF_00969"/>
    </source>
</evidence>
<evidence type="ECO:0000256" key="7">
    <source>
        <dbReference type="ARBA" id="ARBA00022840"/>
    </source>
</evidence>
<dbReference type="RefSeq" id="WP_009528724.1">
    <property type="nucleotide sequence ID" value="NZ_JH414598.1"/>
</dbReference>
<comment type="similarity">
    <text evidence="10 13">In the N-terminal section; belongs to the UvrB family.</text>
</comment>
<dbReference type="SUPFAM" id="SSF141259">
    <property type="entry name" value="CarD-like"/>
    <property type="match status" value="1"/>
</dbReference>
<dbReference type="InterPro" id="IPR004576">
    <property type="entry name" value="Mfd"/>
</dbReference>
<dbReference type="EMBL" id="AFZG01000052">
    <property type="protein sequence ID" value="EHL17913.1"/>
    <property type="molecule type" value="Genomic_DNA"/>
</dbReference>
<dbReference type="PATRIC" id="fig|796940.3.peg.1790"/>